<protein>
    <submittedName>
        <fullName evidence="4">NADP-dependent oxidoreductase</fullName>
    </submittedName>
</protein>
<feature type="domain" description="Enoyl reductase (ER)" evidence="3">
    <location>
        <begin position="71"/>
        <end position="387"/>
    </location>
</feature>
<dbReference type="KEGG" id="cmb:CSW64_05320"/>
<name>A0A2D2AV52_9CAUL</name>
<dbReference type="InterPro" id="IPR020843">
    <property type="entry name" value="ER"/>
</dbReference>
<accession>A0A2D2AV52</accession>
<dbReference type="AlphaFoldDB" id="A0A2D2AV52"/>
<proteinExistence type="predicted"/>
<evidence type="ECO:0000256" key="1">
    <source>
        <dbReference type="ARBA" id="ARBA00023002"/>
    </source>
</evidence>
<dbReference type="PANTHER" id="PTHR43205:SF7">
    <property type="entry name" value="PROSTAGLANDIN REDUCTASE 1"/>
    <property type="match status" value="1"/>
</dbReference>
<keyword evidence="5" id="KW-1185">Reference proteome</keyword>
<keyword evidence="1" id="KW-0560">Oxidoreductase</keyword>
<dbReference type="OrthoDB" id="9805663at2"/>
<evidence type="ECO:0000313" key="5">
    <source>
        <dbReference type="Proteomes" id="UP000228945"/>
    </source>
</evidence>
<dbReference type="EMBL" id="CP024201">
    <property type="protein sequence ID" value="ATQ41873.1"/>
    <property type="molecule type" value="Genomic_DNA"/>
</dbReference>
<dbReference type="SUPFAM" id="SSF51735">
    <property type="entry name" value="NAD(P)-binding Rossmann-fold domains"/>
    <property type="match status" value="1"/>
</dbReference>
<dbReference type="InterPro" id="IPR036291">
    <property type="entry name" value="NAD(P)-bd_dom_sf"/>
</dbReference>
<dbReference type="Proteomes" id="UP000228945">
    <property type="component" value="Chromosome"/>
</dbReference>
<dbReference type="InterPro" id="IPR045010">
    <property type="entry name" value="MDR_fam"/>
</dbReference>
<dbReference type="InterPro" id="IPR011032">
    <property type="entry name" value="GroES-like_sf"/>
</dbReference>
<dbReference type="InterPro" id="IPR013149">
    <property type="entry name" value="ADH-like_C"/>
</dbReference>
<organism evidence="4 5">
    <name type="scientific">Caulobacter mirabilis</name>
    <dbReference type="NCBI Taxonomy" id="69666"/>
    <lineage>
        <taxon>Bacteria</taxon>
        <taxon>Pseudomonadati</taxon>
        <taxon>Pseudomonadota</taxon>
        <taxon>Alphaproteobacteria</taxon>
        <taxon>Caulobacterales</taxon>
        <taxon>Caulobacteraceae</taxon>
        <taxon>Caulobacter</taxon>
    </lineage>
</organism>
<dbReference type="InterPro" id="IPR041694">
    <property type="entry name" value="ADH_N_2"/>
</dbReference>
<evidence type="ECO:0000256" key="2">
    <source>
        <dbReference type="SAM" id="MobiDB-lite"/>
    </source>
</evidence>
<reference evidence="4 5" key="1">
    <citation type="submission" date="2017-10" db="EMBL/GenBank/DDBJ databases">
        <title>Genome sequence of Caulobacter mirabilis FWC38.</title>
        <authorList>
            <person name="Fiebig A."/>
            <person name="Crosson S."/>
        </authorList>
    </citation>
    <scope>NUCLEOTIDE SEQUENCE [LARGE SCALE GENOMIC DNA]</scope>
    <source>
        <strain evidence="4 5">FWC 38</strain>
    </source>
</reference>
<evidence type="ECO:0000313" key="4">
    <source>
        <dbReference type="EMBL" id="ATQ41873.1"/>
    </source>
</evidence>
<evidence type="ECO:0000259" key="3">
    <source>
        <dbReference type="SMART" id="SM00829"/>
    </source>
</evidence>
<feature type="compositionally biased region" description="Polar residues" evidence="2">
    <location>
        <begin position="35"/>
        <end position="47"/>
    </location>
</feature>
<sequence>MLPKGACPRLSVNRGHTPASPEHVPQSLHDRFPSRASSAYSSAQTGKPASGGTVTRTTRRWVLARHVEGAPAPEDFALETRPHPELQDGKFIAKVILSSVDPGMRSRLSGGDSYAGAMKIGEGVDGFCVAQVIESANPNYAVGDLIAAGGGWREHFVSDGRGYIQKITDRRVPLGCWIGVLGIPGMTAWFGLHRVAQAKAGETLLVTSAAGPVGATAGQIGRKLGMRVVGIAGGPLKCAWLKDIAGFDAVIDYKAEPDLAAAVRRVCPEGVDVLFDNVGNEMVDRILPLMKLRGRVVVSGQVADYNLPVAQRPGLKHTDVFITHRVRMEGLVVFDDLRQFHAAQAQMADWIADGALQFAIEEFDGLETAPEAFCGLFRGENFGRRLVRLAPDPQ</sequence>
<dbReference type="PANTHER" id="PTHR43205">
    <property type="entry name" value="PROSTAGLANDIN REDUCTASE"/>
    <property type="match status" value="1"/>
</dbReference>
<dbReference type="Pfam" id="PF16884">
    <property type="entry name" value="ADH_N_2"/>
    <property type="match status" value="1"/>
</dbReference>
<dbReference type="Pfam" id="PF00107">
    <property type="entry name" value="ADH_zinc_N"/>
    <property type="match status" value="1"/>
</dbReference>
<dbReference type="Gene3D" id="3.90.180.10">
    <property type="entry name" value="Medium-chain alcohol dehydrogenases, catalytic domain"/>
    <property type="match status" value="1"/>
</dbReference>
<dbReference type="FunFam" id="3.40.50.720:FF:000121">
    <property type="entry name" value="Prostaglandin reductase 2"/>
    <property type="match status" value="1"/>
</dbReference>
<dbReference type="GO" id="GO:0016628">
    <property type="term" value="F:oxidoreductase activity, acting on the CH-CH group of donors, NAD or NADP as acceptor"/>
    <property type="evidence" value="ECO:0007669"/>
    <property type="project" value="InterPro"/>
</dbReference>
<dbReference type="CDD" id="cd05288">
    <property type="entry name" value="PGDH"/>
    <property type="match status" value="1"/>
</dbReference>
<dbReference type="SMART" id="SM00829">
    <property type="entry name" value="PKS_ER"/>
    <property type="match status" value="1"/>
</dbReference>
<gene>
    <name evidence="4" type="ORF">CSW64_05320</name>
</gene>
<feature type="region of interest" description="Disordered" evidence="2">
    <location>
        <begin position="1"/>
        <end position="56"/>
    </location>
</feature>
<dbReference type="SUPFAM" id="SSF50129">
    <property type="entry name" value="GroES-like"/>
    <property type="match status" value="1"/>
</dbReference>
<dbReference type="Gene3D" id="3.40.50.720">
    <property type="entry name" value="NAD(P)-binding Rossmann-like Domain"/>
    <property type="match status" value="1"/>
</dbReference>